<proteinExistence type="predicted"/>
<accession>A0ABS7I5Y5</accession>
<gene>
    <name evidence="1" type="ORF">K3248_06820</name>
</gene>
<evidence type="ECO:0008006" key="3">
    <source>
        <dbReference type="Google" id="ProtNLM"/>
    </source>
</evidence>
<evidence type="ECO:0000313" key="1">
    <source>
        <dbReference type="EMBL" id="MBX4336299.1"/>
    </source>
</evidence>
<name>A0ABS7I5Y5_9HYPH</name>
<dbReference type="Proteomes" id="UP000746918">
    <property type="component" value="Unassembled WGS sequence"/>
</dbReference>
<evidence type="ECO:0000313" key="2">
    <source>
        <dbReference type="Proteomes" id="UP000746918"/>
    </source>
</evidence>
<organism evidence="1 2">
    <name type="scientific">Bartonella raoultii</name>
    <dbReference type="NCBI Taxonomy" id="1457020"/>
    <lineage>
        <taxon>Bacteria</taxon>
        <taxon>Pseudomonadati</taxon>
        <taxon>Pseudomonadota</taxon>
        <taxon>Alphaproteobacteria</taxon>
        <taxon>Hyphomicrobiales</taxon>
        <taxon>Bartonellaceae</taxon>
        <taxon>Bartonella</taxon>
    </lineage>
</organism>
<keyword evidence="2" id="KW-1185">Reference proteome</keyword>
<dbReference type="RefSeq" id="WP_220717642.1">
    <property type="nucleotide sequence ID" value="NZ_JAIFRO010000007.1"/>
</dbReference>
<sequence length="178" mass="21082">MRSLFYFVLSLFLFFNIAKPTLAIEPMAIQKAELSRLIIDVNNAIKSRNFESLSIYMPDRLYKEMARRLNTTEDNLRDSLIKQIRVQFERFPSGTYHLDETNVEYQQTDKGSFYALIPTILEAKEHTVLYKTLAIFDENKWYLIYGGQKTVQNPVFLEIYPDFERVHLPKETIIKNNR</sequence>
<comment type="caution">
    <text evidence="1">The sequence shown here is derived from an EMBL/GenBank/DDBJ whole genome shotgun (WGS) entry which is preliminary data.</text>
</comment>
<dbReference type="EMBL" id="JAIFRO010000007">
    <property type="protein sequence ID" value="MBX4336299.1"/>
    <property type="molecule type" value="Genomic_DNA"/>
</dbReference>
<protein>
    <recommendedName>
        <fullName evidence="3">Toluene tolerance protein</fullName>
    </recommendedName>
</protein>
<reference evidence="1 2" key="1">
    <citation type="submission" date="2021-08" db="EMBL/GenBank/DDBJ databases">
        <title>Bartonella raoulti 094 sp. nov.</title>
        <authorList>
            <person name="Zgheib R."/>
            <person name="Hammoud A."/>
        </authorList>
    </citation>
    <scope>NUCLEOTIDE SEQUENCE [LARGE SCALE GENOMIC DNA]</scope>
    <source>
        <strain evidence="1 2">094</strain>
    </source>
</reference>